<proteinExistence type="predicted"/>
<dbReference type="GeneID" id="54470295"/>
<feature type="compositionally biased region" description="Basic residues" evidence="1">
    <location>
        <begin position="245"/>
        <end position="257"/>
    </location>
</feature>
<gene>
    <name evidence="2" type="ORF">BDY17DRAFT_119634</name>
</gene>
<feature type="region of interest" description="Disordered" evidence="1">
    <location>
        <begin position="243"/>
        <end position="270"/>
    </location>
</feature>
<evidence type="ECO:0000313" key="2">
    <source>
        <dbReference type="EMBL" id="KAF2484017.1"/>
    </source>
</evidence>
<dbReference type="EMBL" id="MU001634">
    <property type="protein sequence ID" value="KAF2484017.1"/>
    <property type="molecule type" value="Genomic_DNA"/>
</dbReference>
<accession>A0A6A6PXP4</accession>
<evidence type="ECO:0000313" key="3">
    <source>
        <dbReference type="Proteomes" id="UP000799767"/>
    </source>
</evidence>
<feature type="compositionally biased region" description="Polar residues" evidence="1">
    <location>
        <begin position="176"/>
        <end position="191"/>
    </location>
</feature>
<dbReference type="AlphaFoldDB" id="A0A6A6PXP4"/>
<organism evidence="2 3">
    <name type="scientific">Neohortaea acidophila</name>
    <dbReference type="NCBI Taxonomy" id="245834"/>
    <lineage>
        <taxon>Eukaryota</taxon>
        <taxon>Fungi</taxon>
        <taxon>Dikarya</taxon>
        <taxon>Ascomycota</taxon>
        <taxon>Pezizomycotina</taxon>
        <taxon>Dothideomycetes</taxon>
        <taxon>Dothideomycetidae</taxon>
        <taxon>Mycosphaerellales</taxon>
        <taxon>Teratosphaeriaceae</taxon>
        <taxon>Neohortaea</taxon>
    </lineage>
</organism>
<name>A0A6A6PXP4_9PEZI</name>
<protein>
    <submittedName>
        <fullName evidence="2">Uncharacterized protein</fullName>
    </submittedName>
</protein>
<keyword evidence="3" id="KW-1185">Reference proteome</keyword>
<dbReference type="Proteomes" id="UP000799767">
    <property type="component" value="Unassembled WGS sequence"/>
</dbReference>
<sequence length="270" mass="29421">MSFHQSSSSIPYDVHQLLLQVAQHGYDADDVRLWYAAILNRILYDNLSTVDTPQSQPSTAAETRETTTSTHYSANLLAMTSGPQNYANAIPTAESWPGQYSVEDYASSSISGSTTTTVDSAYQTSMTNYTQPSPCWSAGTPAQLGMNTSTTDHPTPSTIPLEPPEDTINGPAPSWPAQSSYNIPPNPSSKRPASPLPPYEFPMPSSNPMLQYYPAATTNTPPQPHFSSFESFCTAYGPPISIVPSRKRRKTSSKGVKKFFQPMHVSRSSI</sequence>
<feature type="region of interest" description="Disordered" evidence="1">
    <location>
        <begin position="132"/>
        <end position="201"/>
    </location>
</feature>
<evidence type="ECO:0000256" key="1">
    <source>
        <dbReference type="SAM" id="MobiDB-lite"/>
    </source>
</evidence>
<feature type="compositionally biased region" description="Polar residues" evidence="1">
    <location>
        <begin position="145"/>
        <end position="158"/>
    </location>
</feature>
<reference evidence="2" key="1">
    <citation type="journal article" date="2020" name="Stud. Mycol.">
        <title>101 Dothideomycetes genomes: a test case for predicting lifestyles and emergence of pathogens.</title>
        <authorList>
            <person name="Haridas S."/>
            <person name="Albert R."/>
            <person name="Binder M."/>
            <person name="Bloem J."/>
            <person name="Labutti K."/>
            <person name="Salamov A."/>
            <person name="Andreopoulos B."/>
            <person name="Baker S."/>
            <person name="Barry K."/>
            <person name="Bills G."/>
            <person name="Bluhm B."/>
            <person name="Cannon C."/>
            <person name="Castanera R."/>
            <person name="Culley D."/>
            <person name="Daum C."/>
            <person name="Ezra D."/>
            <person name="Gonzalez J."/>
            <person name="Henrissat B."/>
            <person name="Kuo A."/>
            <person name="Liang C."/>
            <person name="Lipzen A."/>
            <person name="Lutzoni F."/>
            <person name="Magnuson J."/>
            <person name="Mondo S."/>
            <person name="Nolan M."/>
            <person name="Ohm R."/>
            <person name="Pangilinan J."/>
            <person name="Park H.-J."/>
            <person name="Ramirez L."/>
            <person name="Alfaro M."/>
            <person name="Sun H."/>
            <person name="Tritt A."/>
            <person name="Yoshinaga Y."/>
            <person name="Zwiers L.-H."/>
            <person name="Turgeon B."/>
            <person name="Goodwin S."/>
            <person name="Spatafora J."/>
            <person name="Crous P."/>
            <person name="Grigoriev I."/>
        </authorList>
    </citation>
    <scope>NUCLEOTIDE SEQUENCE</scope>
    <source>
        <strain evidence="2">CBS 113389</strain>
    </source>
</reference>
<dbReference type="RefSeq" id="XP_033590587.1">
    <property type="nucleotide sequence ID" value="XM_033729293.1"/>
</dbReference>